<feature type="domain" description="Cyclin-dependent kinase inhibitor" evidence="4">
    <location>
        <begin position="22"/>
        <end position="71"/>
    </location>
</feature>
<dbReference type="Gene3D" id="4.10.365.10">
    <property type="entry name" value="p27"/>
    <property type="match status" value="1"/>
</dbReference>
<dbReference type="GO" id="GO:0004861">
    <property type="term" value="F:cyclin-dependent protein serine/threonine kinase inhibitor activity"/>
    <property type="evidence" value="ECO:0007669"/>
    <property type="project" value="InterPro"/>
</dbReference>
<dbReference type="InterPro" id="IPR029841">
    <property type="entry name" value="CDKN1A"/>
</dbReference>
<dbReference type="KEGG" id="oml:112144588"/>
<dbReference type="CTD" id="1026"/>
<dbReference type="Proteomes" id="UP000261560">
    <property type="component" value="Unplaced"/>
</dbReference>
<protein>
    <submittedName>
        <fullName evidence="5">Cyclin dependent kinase inhibitor 1A</fullName>
    </submittedName>
</protein>
<dbReference type="GO" id="GO:0005634">
    <property type="term" value="C:nucleus"/>
    <property type="evidence" value="ECO:0007669"/>
    <property type="project" value="InterPro"/>
</dbReference>
<feature type="region of interest" description="Disordered" evidence="3">
    <location>
        <begin position="1"/>
        <end position="21"/>
    </location>
</feature>
<evidence type="ECO:0000259" key="4">
    <source>
        <dbReference type="Pfam" id="PF02234"/>
    </source>
</evidence>
<dbReference type="GO" id="GO:2000045">
    <property type="term" value="P:regulation of G1/S transition of mitotic cell cycle"/>
    <property type="evidence" value="ECO:0007669"/>
    <property type="project" value="TreeGrafter"/>
</dbReference>
<dbReference type="Pfam" id="PF02234">
    <property type="entry name" value="CDI"/>
    <property type="match status" value="1"/>
</dbReference>
<keyword evidence="6" id="KW-1185">Reference proteome</keyword>
<evidence type="ECO:0000313" key="6">
    <source>
        <dbReference type="Proteomes" id="UP000261560"/>
    </source>
</evidence>
<sequence length="164" mass="19042">MCRVMAAPKRIPSGPRRPVRRNLFGPVDREQLRLEYQAALRKDLDEASLRWGFDFTSDKPLESSHFQWESVPGARVPLLYRCSCQDAGPVQKPAETRTPPKRRRAEVPQREKENIPLVPKKRSFNVEKTPQKEEKGGMKRKQTNITDFYQAKRRVVLMPQKSGE</sequence>
<proteinExistence type="inferred from homology"/>
<evidence type="ECO:0000313" key="5">
    <source>
        <dbReference type="Ensembl" id="ENSOMEP00000030582.1"/>
    </source>
</evidence>
<dbReference type="PANTHER" id="PTHR46778:SF1">
    <property type="entry name" value="CYCLIN-DEPENDENT KINASE INHIBITOR 1"/>
    <property type="match status" value="1"/>
</dbReference>
<reference evidence="5" key="1">
    <citation type="submission" date="2025-08" db="UniProtKB">
        <authorList>
            <consortium name="Ensembl"/>
        </authorList>
    </citation>
    <scope>IDENTIFICATION</scope>
</reference>
<keyword evidence="2" id="KW-0649">Protein kinase inhibitor</keyword>
<dbReference type="GO" id="GO:0000307">
    <property type="term" value="C:cyclin-dependent protein kinase holoenzyme complex"/>
    <property type="evidence" value="ECO:0007669"/>
    <property type="project" value="TreeGrafter"/>
</dbReference>
<accession>A0A3B3DKG9</accession>
<dbReference type="STRING" id="30732.ENSOMEP00000030582"/>
<name>A0A3B3DKG9_ORYME</name>
<dbReference type="InterPro" id="IPR044898">
    <property type="entry name" value="CDI_dom_sf"/>
</dbReference>
<dbReference type="PANTHER" id="PTHR46778">
    <property type="entry name" value="CYCLIN-DEPENDENT KINASE INHIBITOR 1-RELATED"/>
    <property type="match status" value="1"/>
</dbReference>
<dbReference type="PaxDb" id="30732-ENSOMEP00000030582"/>
<dbReference type="GeneTree" id="ENSGT00940000159918"/>
<feature type="compositionally biased region" description="Basic and acidic residues" evidence="3">
    <location>
        <begin position="105"/>
        <end position="114"/>
    </location>
</feature>
<dbReference type="GO" id="GO:0010165">
    <property type="term" value="P:response to X-ray"/>
    <property type="evidence" value="ECO:0007669"/>
    <property type="project" value="Ensembl"/>
</dbReference>
<evidence type="ECO:0000256" key="3">
    <source>
        <dbReference type="SAM" id="MobiDB-lite"/>
    </source>
</evidence>
<feature type="region of interest" description="Disordered" evidence="3">
    <location>
        <begin position="87"/>
        <end position="143"/>
    </location>
</feature>
<dbReference type="InterPro" id="IPR003175">
    <property type="entry name" value="CDI_dom"/>
</dbReference>
<dbReference type="AlphaFoldDB" id="A0A3B3DKG9"/>
<dbReference type="OMA" id="NFAWERV"/>
<dbReference type="RefSeq" id="XP_024124944.1">
    <property type="nucleotide sequence ID" value="XM_024269176.2"/>
</dbReference>
<dbReference type="GeneID" id="112144588"/>
<dbReference type="GO" id="GO:0035904">
    <property type="term" value="P:aorta development"/>
    <property type="evidence" value="ECO:0007669"/>
    <property type="project" value="Ensembl"/>
</dbReference>
<evidence type="ECO:0000256" key="1">
    <source>
        <dbReference type="ARBA" id="ARBA00006726"/>
    </source>
</evidence>
<comment type="similarity">
    <text evidence="1">Belongs to the CDI family.</text>
</comment>
<evidence type="ECO:0000256" key="2">
    <source>
        <dbReference type="ARBA" id="ARBA00023013"/>
    </source>
</evidence>
<reference evidence="5" key="2">
    <citation type="submission" date="2025-09" db="UniProtKB">
        <authorList>
            <consortium name="Ensembl"/>
        </authorList>
    </citation>
    <scope>IDENTIFICATION</scope>
</reference>
<dbReference type="Ensembl" id="ENSOMET00000021088.1">
    <property type="protein sequence ID" value="ENSOMEP00000030582.1"/>
    <property type="gene ID" value="ENSOMEG00000014910.1"/>
</dbReference>
<dbReference type="GO" id="GO:0072331">
    <property type="term" value="P:signal transduction by p53 class mediator"/>
    <property type="evidence" value="ECO:0007669"/>
    <property type="project" value="InterPro"/>
</dbReference>
<dbReference type="GO" id="GO:0035914">
    <property type="term" value="P:skeletal muscle cell differentiation"/>
    <property type="evidence" value="ECO:0007669"/>
    <property type="project" value="Ensembl"/>
</dbReference>
<organism evidence="5 6">
    <name type="scientific">Oryzias melastigma</name>
    <name type="common">Marine medaka</name>
    <dbReference type="NCBI Taxonomy" id="30732"/>
    <lineage>
        <taxon>Eukaryota</taxon>
        <taxon>Metazoa</taxon>
        <taxon>Chordata</taxon>
        <taxon>Craniata</taxon>
        <taxon>Vertebrata</taxon>
        <taxon>Euteleostomi</taxon>
        <taxon>Actinopterygii</taxon>
        <taxon>Neopterygii</taxon>
        <taxon>Teleostei</taxon>
        <taxon>Neoteleostei</taxon>
        <taxon>Acanthomorphata</taxon>
        <taxon>Ovalentaria</taxon>
        <taxon>Atherinomorphae</taxon>
        <taxon>Beloniformes</taxon>
        <taxon>Adrianichthyidae</taxon>
        <taxon>Oryziinae</taxon>
        <taxon>Oryzias</taxon>
    </lineage>
</organism>
<dbReference type="OrthoDB" id="6373236at2759"/>
<dbReference type="GO" id="GO:0006974">
    <property type="term" value="P:DNA damage response"/>
    <property type="evidence" value="ECO:0007669"/>
    <property type="project" value="TreeGrafter"/>
</dbReference>